<evidence type="ECO:0000313" key="2">
    <source>
        <dbReference type="Proteomes" id="UP000003706"/>
    </source>
</evidence>
<keyword evidence="2" id="KW-1185">Reference proteome</keyword>
<dbReference type="CDD" id="cd11714">
    <property type="entry name" value="GINS_A_archaea"/>
    <property type="match status" value="1"/>
</dbReference>
<dbReference type="OrthoDB" id="62268at2157"/>
<reference evidence="1 2" key="1">
    <citation type="submission" date="2011-09" db="EMBL/GenBank/DDBJ databases">
        <title>The draft genome of Methanotorris formicicus Mc-S-70.</title>
        <authorList>
            <consortium name="US DOE Joint Genome Institute (JGI-PGF)"/>
            <person name="Lucas S."/>
            <person name="Han J."/>
            <person name="Lapidus A."/>
            <person name="Cheng J.-F."/>
            <person name="Goodwin L."/>
            <person name="Pitluck S."/>
            <person name="Peters L."/>
            <person name="Land M.L."/>
            <person name="Hauser L."/>
            <person name="Sieprawska-Lupa M."/>
            <person name="Takai K."/>
            <person name="Miyazaki J."/>
            <person name="Whitman W."/>
            <person name="Woyke T.J."/>
        </authorList>
    </citation>
    <scope>NUCLEOTIDE SEQUENCE [LARGE SCALE GENOMIC DNA]</scope>
    <source>
        <strain evidence="1 2">Mc-S-70</strain>
    </source>
</reference>
<evidence type="ECO:0000313" key="1">
    <source>
        <dbReference type="EMBL" id="EHP89688.1"/>
    </source>
</evidence>
<dbReference type="PATRIC" id="fig|647171.4.peg.75"/>
<protein>
    <submittedName>
        <fullName evidence="1">Uncharacterized protein</fullName>
    </submittedName>
</protein>
<sequence length="196" mass="23229">MYEKIKKLFFEEIKSDDLLNLPKNFYEDAGEYLKNNSDEKEVERVKYYLRELRKLRIYKALYGDRTNLLEEERKILDIIEDVEKTESLIEENVDNIVEELGFDEVEEGMKIWGNVDGDVGVITQPKHINIKKDIDVVRVNHNFPPFTDGNYCYMLKKNDVVALNREIVTILEKHNIVKKVNVYEDEKEDKKVLPIL</sequence>
<gene>
    <name evidence="1" type="ORF">MetfoDRAFT_0078</name>
</gene>
<proteinExistence type="predicted"/>
<organism evidence="1 2">
    <name type="scientific">Methanotorris formicicus Mc-S-70</name>
    <dbReference type="NCBI Taxonomy" id="647171"/>
    <lineage>
        <taxon>Archaea</taxon>
        <taxon>Methanobacteriati</taxon>
        <taxon>Methanobacteriota</taxon>
        <taxon>Methanomada group</taxon>
        <taxon>Methanococci</taxon>
        <taxon>Methanococcales</taxon>
        <taxon>Methanocaldococcaceae</taxon>
        <taxon>Methanotorris</taxon>
    </lineage>
</organism>
<dbReference type="AlphaFoldDB" id="H1KWA5"/>
<dbReference type="Proteomes" id="UP000003706">
    <property type="component" value="Unassembled WGS sequence"/>
</dbReference>
<comment type="caution">
    <text evidence="1">The sequence shown here is derived from an EMBL/GenBank/DDBJ whole genome shotgun (WGS) entry which is preliminary data.</text>
</comment>
<name>H1KWA5_9EURY</name>
<accession>H1KWA5</accession>
<dbReference type="RefSeq" id="WP_007043524.1">
    <property type="nucleotide sequence ID" value="NZ_AGJL01000001.1"/>
</dbReference>
<dbReference type="STRING" id="647171.MetfoDRAFT_0078"/>
<dbReference type="EMBL" id="AGJL01000001">
    <property type="protein sequence ID" value="EHP89688.1"/>
    <property type="molecule type" value="Genomic_DNA"/>
</dbReference>